<protein>
    <recommendedName>
        <fullName evidence="1">Smr domain-containing protein</fullName>
    </recommendedName>
</protein>
<evidence type="ECO:0000313" key="2">
    <source>
        <dbReference type="EMBL" id="RKO85898.1"/>
    </source>
</evidence>
<name>A0A4P9W4U2_9FUNG</name>
<dbReference type="PROSITE" id="PS50828">
    <property type="entry name" value="SMR"/>
    <property type="match status" value="1"/>
</dbReference>
<dbReference type="Proteomes" id="UP000269721">
    <property type="component" value="Unassembled WGS sequence"/>
</dbReference>
<dbReference type="PANTHER" id="PTHR46535">
    <property type="entry name" value="NEDD4-BINDING PROTEIN 2"/>
    <property type="match status" value="1"/>
</dbReference>
<proteinExistence type="predicted"/>
<reference evidence="3" key="1">
    <citation type="journal article" date="2018" name="Nat. Microbiol.">
        <title>Leveraging single-cell genomics to expand the fungal tree of life.</title>
        <authorList>
            <person name="Ahrendt S.R."/>
            <person name="Quandt C.A."/>
            <person name="Ciobanu D."/>
            <person name="Clum A."/>
            <person name="Salamov A."/>
            <person name="Andreopoulos B."/>
            <person name="Cheng J.F."/>
            <person name="Woyke T."/>
            <person name="Pelin A."/>
            <person name="Henrissat B."/>
            <person name="Reynolds N.K."/>
            <person name="Benny G.L."/>
            <person name="Smith M.E."/>
            <person name="James T.Y."/>
            <person name="Grigoriev I.V."/>
        </authorList>
    </citation>
    <scope>NUCLEOTIDE SEQUENCE [LARGE SCALE GENOMIC DNA]</scope>
</reference>
<evidence type="ECO:0000259" key="1">
    <source>
        <dbReference type="PROSITE" id="PS50828"/>
    </source>
</evidence>
<dbReference type="InterPro" id="IPR036063">
    <property type="entry name" value="Smr_dom_sf"/>
</dbReference>
<dbReference type="SUPFAM" id="SSF160443">
    <property type="entry name" value="SMR domain-like"/>
    <property type="match status" value="1"/>
</dbReference>
<dbReference type="PANTHER" id="PTHR46535:SF1">
    <property type="entry name" value="NEDD4-BINDING PROTEIN 2"/>
    <property type="match status" value="1"/>
</dbReference>
<dbReference type="GO" id="GO:0004519">
    <property type="term" value="F:endonuclease activity"/>
    <property type="evidence" value="ECO:0007669"/>
    <property type="project" value="TreeGrafter"/>
</dbReference>
<dbReference type="GO" id="GO:0005634">
    <property type="term" value="C:nucleus"/>
    <property type="evidence" value="ECO:0007669"/>
    <property type="project" value="TreeGrafter"/>
</dbReference>
<organism evidence="2 3">
    <name type="scientific">Blyttiomyces helicus</name>
    <dbReference type="NCBI Taxonomy" id="388810"/>
    <lineage>
        <taxon>Eukaryota</taxon>
        <taxon>Fungi</taxon>
        <taxon>Fungi incertae sedis</taxon>
        <taxon>Chytridiomycota</taxon>
        <taxon>Chytridiomycota incertae sedis</taxon>
        <taxon>Chytridiomycetes</taxon>
        <taxon>Chytridiomycetes incertae sedis</taxon>
        <taxon>Blyttiomyces</taxon>
    </lineage>
</organism>
<dbReference type="InterPro" id="IPR002625">
    <property type="entry name" value="Smr_dom"/>
</dbReference>
<dbReference type="EMBL" id="KZ998639">
    <property type="protein sequence ID" value="RKO85898.1"/>
    <property type="molecule type" value="Genomic_DNA"/>
</dbReference>
<dbReference type="Gene3D" id="3.30.1370.110">
    <property type="match status" value="1"/>
</dbReference>
<sequence>SRHGMDPNVVDLHELTVKEAIDHVEVAVNEWYSREGATRRPSKPLKIIAGAGTHSSDGIRKLYPAVSGYLQKKGWKIEPGGNGWFFRSVVGGDEKVPPVATTGADNSLFEVLKGLALGLLVGKDEELGKGEMPDQPMITAPSSP</sequence>
<dbReference type="AlphaFoldDB" id="A0A4P9W4U2"/>
<gene>
    <name evidence="2" type="ORF">BDK51DRAFT_28285</name>
</gene>
<feature type="non-terminal residue" evidence="2">
    <location>
        <position position="1"/>
    </location>
</feature>
<dbReference type="SMART" id="SM00463">
    <property type="entry name" value="SMR"/>
    <property type="match status" value="1"/>
</dbReference>
<keyword evidence="3" id="KW-1185">Reference proteome</keyword>
<feature type="domain" description="Smr" evidence="1">
    <location>
        <begin position="10"/>
        <end position="90"/>
    </location>
</feature>
<dbReference type="InterPro" id="IPR052772">
    <property type="entry name" value="Endo/PolyKinase_Domain-Protein"/>
</dbReference>
<dbReference type="OrthoDB" id="2158333at2759"/>
<evidence type="ECO:0000313" key="3">
    <source>
        <dbReference type="Proteomes" id="UP000269721"/>
    </source>
</evidence>
<accession>A0A4P9W4U2</accession>